<dbReference type="PANTHER" id="PTHR10217">
    <property type="entry name" value="VOLTAGE AND LIGAND GATED POTASSIUM CHANNEL"/>
    <property type="match status" value="1"/>
</dbReference>
<dbReference type="InterPro" id="IPR011006">
    <property type="entry name" value="CheY-like_superfamily"/>
</dbReference>
<dbReference type="CDD" id="cd00038">
    <property type="entry name" value="CAP_ED"/>
    <property type="match status" value="1"/>
</dbReference>
<dbReference type="SUPFAM" id="SSF52172">
    <property type="entry name" value="CheY-like"/>
    <property type="match status" value="1"/>
</dbReference>
<name>A0A150WP30_BDEBC</name>
<keyword evidence="3" id="KW-1185">Reference proteome</keyword>
<proteinExistence type="predicted"/>
<dbReference type="InterPro" id="IPR050818">
    <property type="entry name" value="KCNH_animal-type"/>
</dbReference>
<dbReference type="Gene3D" id="3.40.50.2300">
    <property type="match status" value="1"/>
</dbReference>
<comment type="caution">
    <text evidence="2">The sequence shown here is derived from an EMBL/GenBank/DDBJ whole genome shotgun (WGS) entry which is preliminary data.</text>
</comment>
<dbReference type="OrthoDB" id="5288474at2"/>
<dbReference type="InterPro" id="IPR014710">
    <property type="entry name" value="RmlC-like_jellyroll"/>
</dbReference>
<evidence type="ECO:0000259" key="1">
    <source>
        <dbReference type="PROSITE" id="PS50042"/>
    </source>
</evidence>
<dbReference type="RefSeq" id="WP_061833746.1">
    <property type="nucleotide sequence ID" value="NZ_LUKE01000001.1"/>
</dbReference>
<dbReference type="EMBL" id="LUKE01000001">
    <property type="protein sequence ID" value="KYG66180.1"/>
    <property type="molecule type" value="Genomic_DNA"/>
</dbReference>
<dbReference type="Proteomes" id="UP000075320">
    <property type="component" value="Unassembled WGS sequence"/>
</dbReference>
<dbReference type="SUPFAM" id="SSF51206">
    <property type="entry name" value="cAMP-binding domain-like"/>
    <property type="match status" value="1"/>
</dbReference>
<dbReference type="GO" id="GO:0005886">
    <property type="term" value="C:plasma membrane"/>
    <property type="evidence" value="ECO:0007669"/>
    <property type="project" value="TreeGrafter"/>
</dbReference>
<reference evidence="2 3" key="1">
    <citation type="submission" date="2016-03" db="EMBL/GenBank/DDBJ databases">
        <authorList>
            <person name="Ploux O."/>
        </authorList>
    </citation>
    <scope>NUCLEOTIDE SEQUENCE [LARGE SCALE GENOMIC DNA]</scope>
    <source>
        <strain evidence="2 3">R0</strain>
    </source>
</reference>
<organism evidence="2 3">
    <name type="scientific">Bdellovibrio bacteriovorus</name>
    <dbReference type="NCBI Taxonomy" id="959"/>
    <lineage>
        <taxon>Bacteria</taxon>
        <taxon>Pseudomonadati</taxon>
        <taxon>Bdellovibrionota</taxon>
        <taxon>Bdellovibrionia</taxon>
        <taxon>Bdellovibrionales</taxon>
        <taxon>Pseudobdellovibrionaceae</taxon>
        <taxon>Bdellovibrio</taxon>
    </lineage>
</organism>
<dbReference type="Gene3D" id="2.60.120.10">
    <property type="entry name" value="Jelly Rolls"/>
    <property type="match status" value="1"/>
</dbReference>
<dbReference type="PROSITE" id="PS50042">
    <property type="entry name" value="CNMP_BINDING_3"/>
    <property type="match status" value="1"/>
</dbReference>
<dbReference type="GO" id="GO:0005249">
    <property type="term" value="F:voltage-gated potassium channel activity"/>
    <property type="evidence" value="ECO:0007669"/>
    <property type="project" value="TreeGrafter"/>
</dbReference>
<dbReference type="GO" id="GO:0042391">
    <property type="term" value="P:regulation of membrane potential"/>
    <property type="evidence" value="ECO:0007669"/>
    <property type="project" value="TreeGrafter"/>
</dbReference>
<evidence type="ECO:0000313" key="2">
    <source>
        <dbReference type="EMBL" id="KYG66180.1"/>
    </source>
</evidence>
<dbReference type="InterPro" id="IPR018490">
    <property type="entry name" value="cNMP-bd_dom_sf"/>
</dbReference>
<dbReference type="Pfam" id="PF00027">
    <property type="entry name" value="cNMP_binding"/>
    <property type="match status" value="1"/>
</dbReference>
<protein>
    <recommendedName>
        <fullName evidence="1">Cyclic nucleotide-binding domain-containing protein</fullName>
    </recommendedName>
</protein>
<feature type="domain" description="Cyclic nucleotide-binding" evidence="1">
    <location>
        <begin position="17"/>
        <end position="115"/>
    </location>
</feature>
<gene>
    <name evidence="2" type="ORF">AZI86_03725</name>
</gene>
<dbReference type="PANTHER" id="PTHR10217:SF435">
    <property type="entry name" value="POTASSIUM VOLTAGE-GATED CHANNEL PROTEIN EAG"/>
    <property type="match status" value="1"/>
</dbReference>
<accession>A0A150WP30</accession>
<sequence>MKMHPAEIAKEIGKYSFFTSFNKDLLLQVATMIHCESFPKGSWLLQEGKKNTALYFLRSGKVEVSLGGEKLIELDQMGEVFGEMSVITSNLTSTSVKAIEDLDCFVLRSEDFGHVHPKDKDHFQALLFQIYCFILTERLVRTNEKARLFEILNRELHEAQHAIEKSGGGRVLLVEPDKKQQLPIRMALGGTGVHLDIAQDSATGFAYLKEHKYDIVLAEEACVDVLKEVQENNLSPFGVLLTSKNVQGNISVLESNRFVKNIISREADDRNATIRYVLTALSKLLNNDLFGVEKYLTWGVEVQSRPVVKSTEREALREDVFAYFKKMGVRNSVLDRVNTVLEEMLMNAIYDAPVDGSGKSMYNHLSRKEEITLATHHQSQLSFASDGVLLAVAVRDPFGGLTKDIVVNYLLSCYGGVAGSLNEGKGGAGRGLHQIIENADLTVFNVKKGVRTEVICLFNVDGQKKEAQPSFHYFFT</sequence>
<dbReference type="InterPro" id="IPR000595">
    <property type="entry name" value="cNMP-bd_dom"/>
</dbReference>
<dbReference type="AlphaFoldDB" id="A0A150WP30"/>
<evidence type="ECO:0000313" key="3">
    <source>
        <dbReference type="Proteomes" id="UP000075320"/>
    </source>
</evidence>
<dbReference type="SMART" id="SM00100">
    <property type="entry name" value="cNMP"/>
    <property type="match status" value="1"/>
</dbReference>